<comment type="subcellular location">
    <subcellularLocation>
        <location evidence="1">Cell membrane</location>
        <topology evidence="1">Single-pass type I membrane protein</topology>
    </subcellularLocation>
</comment>
<evidence type="ECO:0000259" key="17">
    <source>
        <dbReference type="PROSITE" id="PS50026"/>
    </source>
</evidence>
<dbReference type="PANTHER" id="PTHR31535:SF3">
    <property type="entry name" value="REGULATORY PROTEIN ZESTE"/>
    <property type="match status" value="1"/>
</dbReference>
<evidence type="ECO:0000256" key="4">
    <source>
        <dbReference type="ARBA" id="ARBA00022679"/>
    </source>
</evidence>
<keyword evidence="4" id="KW-0808">Transferase</keyword>
<evidence type="ECO:0000313" key="18">
    <source>
        <dbReference type="EMBL" id="KAK2559774.1"/>
    </source>
</evidence>
<dbReference type="SUPFAM" id="SSF57196">
    <property type="entry name" value="EGF/Laminin"/>
    <property type="match status" value="1"/>
</dbReference>
<evidence type="ECO:0000256" key="6">
    <source>
        <dbReference type="ARBA" id="ARBA00022729"/>
    </source>
</evidence>
<dbReference type="Gene3D" id="2.10.25.10">
    <property type="entry name" value="Laminin"/>
    <property type="match status" value="1"/>
</dbReference>
<evidence type="ECO:0000256" key="16">
    <source>
        <dbReference type="PROSITE-ProRule" id="PRU00076"/>
    </source>
</evidence>
<protein>
    <recommendedName>
        <fullName evidence="2">receptor protein-tyrosine kinase</fullName>
        <ecNumber evidence="2">2.7.10.1</ecNumber>
    </recommendedName>
</protein>
<organism evidence="18 19">
    <name type="scientific">Acropora cervicornis</name>
    <name type="common">Staghorn coral</name>
    <dbReference type="NCBI Taxonomy" id="6130"/>
    <lineage>
        <taxon>Eukaryota</taxon>
        <taxon>Metazoa</taxon>
        <taxon>Cnidaria</taxon>
        <taxon>Anthozoa</taxon>
        <taxon>Hexacorallia</taxon>
        <taxon>Scleractinia</taxon>
        <taxon>Astrocoeniina</taxon>
        <taxon>Acroporidae</taxon>
        <taxon>Acropora</taxon>
    </lineage>
</organism>
<keyword evidence="7" id="KW-0547">Nucleotide-binding</keyword>
<dbReference type="GO" id="GO:0004714">
    <property type="term" value="F:transmembrane receptor protein tyrosine kinase activity"/>
    <property type="evidence" value="ECO:0007669"/>
    <property type="project" value="UniProtKB-EC"/>
</dbReference>
<dbReference type="Proteomes" id="UP001249851">
    <property type="component" value="Unassembled WGS sequence"/>
</dbReference>
<keyword evidence="5" id="KW-0812">Transmembrane</keyword>
<gene>
    <name evidence="18" type="ORF">P5673_017870</name>
</gene>
<dbReference type="InterPro" id="IPR055163">
    <property type="entry name" value="ALK/LTK-like_GRD"/>
</dbReference>
<sequence>MTHITLKAVLSVRSPTQFMNMMLYSPKKYPLSLVFLHICFALCDVVSSTNSFPGAIYTRVNSRSKEHTFKSFVARSQISCSHGCLSNTRCYSTNFRDAFHPSHLNGLCEFNYDAMVDRQTLENELHHEEGFVYTRYPRGSLDGGCRWYGCQNKGVCILQENAYTCACELPWTGTFCETKICALSERVYFSPIVLYNFTTLGAKGSNGPDSNVGYRGTGLQHVSVADGVQEWHVPITAKFIVEACGASGGDGTTAVGGRGAKVKGELRLAKGERLKIIVGQRGLTKGVQNHGGGGGGTFVFNTTNFSVPILVAGGGGGGSQFNGLHGNDKTEGSGNASGSNGVGGLVCRHKDKNSRQPPCGSGAGFYGKGGCRVSKDLLTCSNGECDEGGKSHSDNFKGGNNKSWSKCDGGFGGGGACDICPGGGGGYSGGGVANNWQAGGGGSYIPVHDNTWNATKGG</sequence>
<keyword evidence="15" id="KW-0325">Glycoprotein</keyword>
<evidence type="ECO:0000256" key="13">
    <source>
        <dbReference type="ARBA" id="ARBA00023157"/>
    </source>
</evidence>
<keyword evidence="11" id="KW-0472">Membrane</keyword>
<proteinExistence type="predicted"/>
<dbReference type="EC" id="2.7.10.1" evidence="2"/>
<evidence type="ECO:0000256" key="9">
    <source>
        <dbReference type="ARBA" id="ARBA00022840"/>
    </source>
</evidence>
<evidence type="ECO:0000256" key="10">
    <source>
        <dbReference type="ARBA" id="ARBA00022989"/>
    </source>
</evidence>
<comment type="caution">
    <text evidence="18">The sequence shown here is derived from an EMBL/GenBank/DDBJ whole genome shotgun (WGS) entry which is preliminary data.</text>
</comment>
<dbReference type="SUPFAM" id="SSF57184">
    <property type="entry name" value="Growth factor receptor domain"/>
    <property type="match status" value="1"/>
</dbReference>
<evidence type="ECO:0000256" key="14">
    <source>
        <dbReference type="ARBA" id="ARBA00023170"/>
    </source>
</evidence>
<keyword evidence="12" id="KW-0829">Tyrosine-protein kinase</keyword>
<dbReference type="EMBL" id="JARQWQ010000039">
    <property type="protein sequence ID" value="KAK2559774.1"/>
    <property type="molecule type" value="Genomic_DNA"/>
</dbReference>
<evidence type="ECO:0000256" key="1">
    <source>
        <dbReference type="ARBA" id="ARBA00004251"/>
    </source>
</evidence>
<evidence type="ECO:0000256" key="2">
    <source>
        <dbReference type="ARBA" id="ARBA00011902"/>
    </source>
</evidence>
<keyword evidence="19" id="KW-1185">Reference proteome</keyword>
<evidence type="ECO:0000256" key="8">
    <source>
        <dbReference type="ARBA" id="ARBA00022777"/>
    </source>
</evidence>
<keyword evidence="8 18" id="KW-0418">Kinase</keyword>
<evidence type="ECO:0000256" key="7">
    <source>
        <dbReference type="ARBA" id="ARBA00022741"/>
    </source>
</evidence>
<keyword evidence="14 18" id="KW-0675">Receptor</keyword>
<dbReference type="CDD" id="cd00054">
    <property type="entry name" value="EGF_CA"/>
    <property type="match status" value="1"/>
</dbReference>
<keyword evidence="6" id="KW-0732">Signal</keyword>
<feature type="non-terminal residue" evidence="18">
    <location>
        <position position="1"/>
    </location>
</feature>
<evidence type="ECO:0000256" key="3">
    <source>
        <dbReference type="ARBA" id="ARBA00022475"/>
    </source>
</evidence>
<evidence type="ECO:0000256" key="5">
    <source>
        <dbReference type="ARBA" id="ARBA00022692"/>
    </source>
</evidence>
<accession>A0AAD9V3C5</accession>
<dbReference type="PANTHER" id="PTHR31535">
    <property type="match status" value="1"/>
</dbReference>
<dbReference type="PROSITE" id="PS00022">
    <property type="entry name" value="EGF_1"/>
    <property type="match status" value="1"/>
</dbReference>
<keyword evidence="3" id="KW-1003">Cell membrane</keyword>
<dbReference type="InterPro" id="IPR000742">
    <property type="entry name" value="EGF"/>
</dbReference>
<dbReference type="PROSITE" id="PS01186">
    <property type="entry name" value="EGF_2"/>
    <property type="match status" value="1"/>
</dbReference>
<evidence type="ECO:0000256" key="11">
    <source>
        <dbReference type="ARBA" id="ARBA00023136"/>
    </source>
</evidence>
<feature type="domain" description="EGF-like" evidence="17">
    <location>
        <begin position="141"/>
        <end position="177"/>
    </location>
</feature>
<evidence type="ECO:0000256" key="15">
    <source>
        <dbReference type="ARBA" id="ARBA00023180"/>
    </source>
</evidence>
<dbReference type="InterPro" id="IPR009030">
    <property type="entry name" value="Growth_fac_rcpt_cys_sf"/>
</dbReference>
<dbReference type="GO" id="GO:0005886">
    <property type="term" value="C:plasma membrane"/>
    <property type="evidence" value="ECO:0007669"/>
    <property type="project" value="UniProtKB-SubCell"/>
</dbReference>
<feature type="disulfide bond" evidence="16">
    <location>
        <begin position="167"/>
        <end position="176"/>
    </location>
</feature>
<keyword evidence="9" id="KW-0067">ATP-binding</keyword>
<reference evidence="18" key="2">
    <citation type="journal article" date="2023" name="Science">
        <title>Genomic signatures of disease resistance in endangered staghorn corals.</title>
        <authorList>
            <person name="Vollmer S.V."/>
            <person name="Selwyn J.D."/>
            <person name="Despard B.A."/>
            <person name="Roesel C.L."/>
        </authorList>
    </citation>
    <scope>NUCLEOTIDE SEQUENCE</scope>
    <source>
        <strain evidence="18">K2</strain>
    </source>
</reference>
<name>A0AAD9V3C5_ACRCE</name>
<dbReference type="AlphaFoldDB" id="A0AAD9V3C5"/>
<dbReference type="GO" id="GO:0005524">
    <property type="term" value="F:ATP binding"/>
    <property type="evidence" value="ECO:0007669"/>
    <property type="project" value="UniProtKB-KW"/>
</dbReference>
<dbReference type="PROSITE" id="PS50026">
    <property type="entry name" value="EGF_3"/>
    <property type="match status" value="1"/>
</dbReference>
<reference evidence="18" key="1">
    <citation type="journal article" date="2023" name="G3 (Bethesda)">
        <title>Whole genome assembly and annotation of the endangered Caribbean coral Acropora cervicornis.</title>
        <authorList>
            <person name="Selwyn J.D."/>
            <person name="Vollmer S.V."/>
        </authorList>
    </citation>
    <scope>NUCLEOTIDE SEQUENCE</scope>
    <source>
        <strain evidence="18">K2</strain>
    </source>
</reference>
<dbReference type="Pfam" id="PF12810">
    <property type="entry name" value="ALK_LTK_GRD"/>
    <property type="match status" value="1"/>
</dbReference>
<evidence type="ECO:0000313" key="19">
    <source>
        <dbReference type="Proteomes" id="UP001249851"/>
    </source>
</evidence>
<comment type="caution">
    <text evidence="16">Lacks conserved residue(s) required for the propagation of feature annotation.</text>
</comment>
<evidence type="ECO:0000256" key="12">
    <source>
        <dbReference type="ARBA" id="ARBA00023137"/>
    </source>
</evidence>
<keyword evidence="13 16" id="KW-1015">Disulfide bond</keyword>
<keyword evidence="16" id="KW-0245">EGF-like domain</keyword>
<keyword evidence="10" id="KW-1133">Transmembrane helix</keyword>